<dbReference type="Proteomes" id="UP000245999">
    <property type="component" value="Chromosome"/>
</dbReference>
<keyword evidence="2" id="KW-1185">Reference proteome</keyword>
<name>A0A2Z3GRR8_9BACT</name>
<protein>
    <submittedName>
        <fullName evidence="1">Uncharacterized protein</fullName>
    </submittedName>
</protein>
<proteinExistence type="predicted"/>
<dbReference type="KEGG" id="hnv:DDQ68_04415"/>
<dbReference type="OrthoDB" id="1495543at2"/>
<organism evidence="1 2">
    <name type="scientific">Hymenobacter nivis</name>
    <dbReference type="NCBI Taxonomy" id="1850093"/>
    <lineage>
        <taxon>Bacteria</taxon>
        <taxon>Pseudomonadati</taxon>
        <taxon>Bacteroidota</taxon>
        <taxon>Cytophagia</taxon>
        <taxon>Cytophagales</taxon>
        <taxon>Hymenobacteraceae</taxon>
        <taxon>Hymenobacter</taxon>
    </lineage>
</organism>
<gene>
    <name evidence="1" type="ORF">DDQ68_04415</name>
</gene>
<reference evidence="2" key="1">
    <citation type="submission" date="2018-04" db="EMBL/GenBank/DDBJ databases">
        <title>Complete genome of Antarctic heterotrophic bacterium Hymenobacter nivis.</title>
        <authorList>
            <person name="Terashima M."/>
        </authorList>
    </citation>
    <scope>NUCLEOTIDE SEQUENCE [LARGE SCALE GENOMIC DNA]</scope>
    <source>
        <strain evidence="2">NBRC 111535</strain>
    </source>
</reference>
<sequence>MPPCTITIVARGLTNRVNLRAYDDRGATQKTILLDSARLSNADLTFFFAKLDSVPVLKLVTKEQTGTDGITVYNTISKDSASNKFKFWSPRKRSAPQEHQLVEAVLKLCERKFTTQKEQEYFESLEQYFDFGLPCKITSLRPFEVRMYGGLSANEEQALTKFMHELPSDRSILVDMTNFEGMGTMFYPLFRNLLARNRQIVWVASKWSRKQLREIKVPADRITMSTVEGRALVKRLSGTAD</sequence>
<evidence type="ECO:0000313" key="1">
    <source>
        <dbReference type="EMBL" id="AWM32104.1"/>
    </source>
</evidence>
<evidence type="ECO:0000313" key="2">
    <source>
        <dbReference type="Proteomes" id="UP000245999"/>
    </source>
</evidence>
<dbReference type="EMBL" id="CP029145">
    <property type="protein sequence ID" value="AWM32104.1"/>
    <property type="molecule type" value="Genomic_DNA"/>
</dbReference>
<accession>A0A2Z3GRR8</accession>
<dbReference type="AlphaFoldDB" id="A0A2Z3GRR8"/>